<feature type="domain" description="Heparan-alpha-glucosaminide N-acetyltransferase catalytic" evidence="2">
    <location>
        <begin position="15"/>
        <end position="241"/>
    </location>
</feature>
<keyword evidence="1" id="KW-0812">Transmembrane</keyword>
<feature type="transmembrane region" description="Helical" evidence="1">
    <location>
        <begin position="63"/>
        <end position="84"/>
    </location>
</feature>
<feature type="transmembrane region" description="Helical" evidence="1">
    <location>
        <begin position="123"/>
        <end position="143"/>
    </location>
</feature>
<keyword evidence="1" id="KW-0472">Membrane</keyword>
<evidence type="ECO:0000259" key="2">
    <source>
        <dbReference type="Pfam" id="PF07786"/>
    </source>
</evidence>
<feature type="transmembrane region" description="Helical" evidence="1">
    <location>
        <begin position="359"/>
        <end position="382"/>
    </location>
</feature>
<feature type="transmembrane region" description="Helical" evidence="1">
    <location>
        <begin position="317"/>
        <end position="339"/>
    </location>
</feature>
<evidence type="ECO:0000256" key="1">
    <source>
        <dbReference type="SAM" id="Phobius"/>
    </source>
</evidence>
<feature type="transmembrane region" description="Helical" evidence="1">
    <location>
        <begin position="277"/>
        <end position="297"/>
    </location>
</feature>
<reference evidence="3 4" key="1">
    <citation type="submission" date="2017-02" db="EMBL/GenBank/DDBJ databases">
        <authorList>
            <person name="Peterson S.W."/>
        </authorList>
    </citation>
    <scope>NUCLEOTIDE SEQUENCE [LARGE SCALE GENOMIC DNA]</scope>
    <source>
        <strain evidence="3 4">DSM 25262</strain>
    </source>
</reference>
<gene>
    <name evidence="3" type="ORF">SAMN05660236_0957</name>
</gene>
<feature type="transmembrane region" description="Helical" evidence="1">
    <location>
        <begin position="197"/>
        <end position="220"/>
    </location>
</feature>
<name>A0A1T5JC94_9BACT</name>
<feature type="transmembrane region" description="Helical" evidence="1">
    <location>
        <begin position="96"/>
        <end position="117"/>
    </location>
</feature>
<dbReference type="RefSeq" id="WP_079685539.1">
    <property type="nucleotide sequence ID" value="NZ_FUZU01000001.1"/>
</dbReference>
<dbReference type="Proteomes" id="UP000190961">
    <property type="component" value="Unassembled WGS sequence"/>
</dbReference>
<proteinExistence type="predicted"/>
<dbReference type="STRING" id="688867.SAMN05660236_0957"/>
<dbReference type="EMBL" id="FUZU01000001">
    <property type="protein sequence ID" value="SKC48858.1"/>
    <property type="molecule type" value="Genomic_DNA"/>
</dbReference>
<protein>
    <submittedName>
        <fullName evidence="3">Uncharacterized membrane protein</fullName>
    </submittedName>
</protein>
<accession>A0A1T5JC94</accession>
<evidence type="ECO:0000313" key="4">
    <source>
        <dbReference type="Proteomes" id="UP000190961"/>
    </source>
</evidence>
<dbReference type="Pfam" id="PF07786">
    <property type="entry name" value="HGSNAT_cat"/>
    <property type="match status" value="1"/>
</dbReference>
<dbReference type="AlphaFoldDB" id="A0A1T5JC94"/>
<feature type="transmembrane region" description="Helical" evidence="1">
    <location>
        <begin position="232"/>
        <end position="249"/>
    </location>
</feature>
<keyword evidence="1" id="KW-1133">Transmembrane helix</keyword>
<sequence length="401" mass="46091">MTTTTVNGVLTEKPRISSIDLMRGMIMIIMALDHTRDFFHADANVFQPTDLDKTNPILFFTRLITHFCAPAFVFLSGVAARISLQRKTKSELFNFLLTRGLWLIFLEFTVMRFGILFNLYYDFIIMQVIWVLGASMIVLAMLIYLPEIIVGILGLILVFGHNIFDKFQLEPGDTGYAAWAILNQTGTLALDEKHLLFAFYPLIPWLGIMLVGYAVGKWYTKDFDPQARKQRLLVAGISSLVLFFVLRYINLYGDPAPWSVQKNALFTVMSFINVTKYPVSLIYTLMTLGPILIILSWMENKELKVLKPALVFGRVPLFYYILHFYLIHAISLICYMIIADKSLSEVDFHFGSSFGGIPIGFGYSLGWVYFVWISVVVVLYPVCKWYNRYKSTHSYTWLSYL</sequence>
<dbReference type="PANTHER" id="PTHR40407:SF1">
    <property type="entry name" value="HEPARAN-ALPHA-GLUCOSAMINIDE N-ACETYLTRANSFERASE CATALYTIC DOMAIN-CONTAINING PROTEIN"/>
    <property type="match status" value="1"/>
</dbReference>
<organism evidence="3 4">
    <name type="scientific">Ohtaekwangia koreensis</name>
    <dbReference type="NCBI Taxonomy" id="688867"/>
    <lineage>
        <taxon>Bacteria</taxon>
        <taxon>Pseudomonadati</taxon>
        <taxon>Bacteroidota</taxon>
        <taxon>Cytophagia</taxon>
        <taxon>Cytophagales</taxon>
        <taxon>Fulvivirgaceae</taxon>
        <taxon>Ohtaekwangia</taxon>
    </lineage>
</organism>
<dbReference type="InterPro" id="IPR012429">
    <property type="entry name" value="HGSNAT_cat"/>
</dbReference>
<evidence type="ECO:0000313" key="3">
    <source>
        <dbReference type="EMBL" id="SKC48858.1"/>
    </source>
</evidence>
<dbReference type="OrthoDB" id="508112at2"/>
<dbReference type="PANTHER" id="PTHR40407">
    <property type="entry name" value="MEMBRANE PROTEIN-LIKE PROTEIN"/>
    <property type="match status" value="1"/>
</dbReference>
<keyword evidence="4" id="KW-1185">Reference proteome</keyword>